<gene>
    <name evidence="2" type="ORF">GCM10007874_39900</name>
</gene>
<comment type="caution">
    <text evidence="2">The sequence shown here is derived from an EMBL/GenBank/DDBJ whole genome shotgun (WGS) entry which is preliminary data.</text>
</comment>
<dbReference type="Proteomes" id="UP001156882">
    <property type="component" value="Unassembled WGS sequence"/>
</dbReference>
<dbReference type="EMBL" id="BSPC01000038">
    <property type="protein sequence ID" value="GLS20973.1"/>
    <property type="molecule type" value="Genomic_DNA"/>
</dbReference>
<keyword evidence="3" id="KW-1185">Reference proteome</keyword>
<protein>
    <submittedName>
        <fullName evidence="2">Uncharacterized protein</fullName>
    </submittedName>
</protein>
<evidence type="ECO:0000256" key="1">
    <source>
        <dbReference type="SAM" id="MobiDB-lite"/>
    </source>
</evidence>
<organism evidence="2 3">
    <name type="scientific">Labrys miyagiensis</name>
    <dbReference type="NCBI Taxonomy" id="346912"/>
    <lineage>
        <taxon>Bacteria</taxon>
        <taxon>Pseudomonadati</taxon>
        <taxon>Pseudomonadota</taxon>
        <taxon>Alphaproteobacteria</taxon>
        <taxon>Hyphomicrobiales</taxon>
        <taxon>Xanthobacteraceae</taxon>
        <taxon>Labrys</taxon>
    </lineage>
</organism>
<reference evidence="3" key="1">
    <citation type="journal article" date="2019" name="Int. J. Syst. Evol. Microbiol.">
        <title>The Global Catalogue of Microorganisms (GCM) 10K type strain sequencing project: providing services to taxonomists for standard genome sequencing and annotation.</title>
        <authorList>
            <consortium name="The Broad Institute Genomics Platform"/>
            <consortium name="The Broad Institute Genome Sequencing Center for Infectious Disease"/>
            <person name="Wu L."/>
            <person name="Ma J."/>
        </authorList>
    </citation>
    <scope>NUCLEOTIDE SEQUENCE [LARGE SCALE GENOMIC DNA]</scope>
    <source>
        <strain evidence="3">NBRC 101365</strain>
    </source>
</reference>
<accession>A0ABQ6CKW1</accession>
<sequence length="88" mass="9461">MALPNILASVSGIVANHPRRTSVSLQEVGREQTEGTRQQESAGAPGRATAIWGSVSFRATLILQPKWCVIFVTTAADFANPISRQARL</sequence>
<evidence type="ECO:0000313" key="2">
    <source>
        <dbReference type="EMBL" id="GLS20973.1"/>
    </source>
</evidence>
<name>A0ABQ6CKW1_9HYPH</name>
<feature type="region of interest" description="Disordered" evidence="1">
    <location>
        <begin position="21"/>
        <end position="45"/>
    </location>
</feature>
<proteinExistence type="predicted"/>
<evidence type="ECO:0000313" key="3">
    <source>
        <dbReference type="Proteomes" id="UP001156882"/>
    </source>
</evidence>